<comment type="subcellular location">
    <subcellularLocation>
        <location evidence="1">Cell membrane</location>
        <topology evidence="1">Multi-pass membrane protein</topology>
    </subcellularLocation>
</comment>
<dbReference type="PANTHER" id="PTHR30477:SF8">
    <property type="entry name" value="METAL TRANSPORT SYSTEM MEMBRANE PROTEIN CT_070-RELATED"/>
    <property type="match status" value="1"/>
</dbReference>
<feature type="transmembrane region" description="Helical" evidence="8">
    <location>
        <begin position="142"/>
        <end position="163"/>
    </location>
</feature>
<evidence type="ECO:0000256" key="7">
    <source>
        <dbReference type="ARBA" id="ARBA00023136"/>
    </source>
</evidence>
<keyword evidence="7 8" id="KW-0472">Membrane</keyword>
<evidence type="ECO:0000256" key="5">
    <source>
        <dbReference type="ARBA" id="ARBA00022692"/>
    </source>
</evidence>
<dbReference type="SUPFAM" id="SSF81345">
    <property type="entry name" value="ABC transporter involved in vitamin B12 uptake, BtuC"/>
    <property type="match status" value="1"/>
</dbReference>
<comment type="similarity">
    <text evidence="2">Belongs to the ABC-3 integral membrane protein family.</text>
</comment>
<evidence type="ECO:0008006" key="10">
    <source>
        <dbReference type="Google" id="ProtNLM"/>
    </source>
</evidence>
<feature type="transmembrane region" description="Helical" evidence="8">
    <location>
        <begin position="91"/>
        <end position="111"/>
    </location>
</feature>
<dbReference type="Gene3D" id="1.10.3470.10">
    <property type="entry name" value="ABC transporter involved in vitamin B12 uptake, BtuC"/>
    <property type="match status" value="1"/>
</dbReference>
<dbReference type="GO" id="GO:0043190">
    <property type="term" value="C:ATP-binding cassette (ABC) transporter complex"/>
    <property type="evidence" value="ECO:0007669"/>
    <property type="project" value="InterPro"/>
</dbReference>
<keyword evidence="6 8" id="KW-1133">Transmembrane helix</keyword>
<feature type="transmembrane region" description="Helical" evidence="8">
    <location>
        <begin position="228"/>
        <end position="250"/>
    </location>
</feature>
<feature type="transmembrane region" description="Helical" evidence="8">
    <location>
        <begin position="262"/>
        <end position="282"/>
    </location>
</feature>
<dbReference type="PANTHER" id="PTHR30477">
    <property type="entry name" value="ABC-TRANSPORTER METAL-BINDING PROTEIN"/>
    <property type="match status" value="1"/>
</dbReference>
<keyword evidence="4" id="KW-1003">Cell membrane</keyword>
<dbReference type="GO" id="GO:0010043">
    <property type="term" value="P:response to zinc ion"/>
    <property type="evidence" value="ECO:0007669"/>
    <property type="project" value="TreeGrafter"/>
</dbReference>
<sequence>MSSFQLEIQLTAAVVAVACALPGVFLVLRRMALMSDAISHSILLGIVLAFFVVEDLASPFLIIAATLTGILTVSMVELLNRTGLVKKDAAIGLVFPVLFSIGVILISRYAGDVHLDTDAVLRGELALVPFDRFTLFGFDCGPRAFCLMAGILLINILFIGIFYKELKIATFDAALAAALGFSPALIHYGLMALVSVTAVGAFDAVGSILVVALMIAPPASAYLLTDRLSWMLVLSALIGIVSAISGYWLAHFLDGSIAGSMATMAGVSFGIVFLFAPHRGIVAIARRRRRQKWEFALRMLAIHLLNHEGTPEATTENCCDTLDEHVHWDKLFIQKLVKMMEHRELVYLDGRQLTLTDRGRELAGEAMVS</sequence>
<feature type="transmembrane region" description="Helical" evidence="8">
    <location>
        <begin position="59"/>
        <end position="79"/>
    </location>
</feature>
<feature type="transmembrane region" description="Helical" evidence="8">
    <location>
        <begin position="6"/>
        <end position="28"/>
    </location>
</feature>
<name>X0S1Y2_9ZZZZ</name>
<accession>X0S1Y2</accession>
<evidence type="ECO:0000256" key="2">
    <source>
        <dbReference type="ARBA" id="ARBA00008034"/>
    </source>
</evidence>
<dbReference type="EMBL" id="BARS01004237">
    <property type="protein sequence ID" value="GAF75078.1"/>
    <property type="molecule type" value="Genomic_DNA"/>
</dbReference>
<evidence type="ECO:0000256" key="6">
    <source>
        <dbReference type="ARBA" id="ARBA00022989"/>
    </source>
</evidence>
<evidence type="ECO:0000256" key="1">
    <source>
        <dbReference type="ARBA" id="ARBA00004651"/>
    </source>
</evidence>
<protein>
    <recommendedName>
        <fullName evidence="10">Metal ABC transporter permease</fullName>
    </recommendedName>
</protein>
<evidence type="ECO:0000256" key="8">
    <source>
        <dbReference type="SAM" id="Phobius"/>
    </source>
</evidence>
<dbReference type="GO" id="GO:0055085">
    <property type="term" value="P:transmembrane transport"/>
    <property type="evidence" value="ECO:0007669"/>
    <property type="project" value="InterPro"/>
</dbReference>
<keyword evidence="3" id="KW-0813">Transport</keyword>
<comment type="caution">
    <text evidence="9">The sequence shown here is derived from an EMBL/GenBank/DDBJ whole genome shotgun (WGS) entry which is preliminary data.</text>
</comment>
<organism evidence="9">
    <name type="scientific">marine sediment metagenome</name>
    <dbReference type="NCBI Taxonomy" id="412755"/>
    <lineage>
        <taxon>unclassified sequences</taxon>
        <taxon>metagenomes</taxon>
        <taxon>ecological metagenomes</taxon>
    </lineage>
</organism>
<proteinExistence type="inferred from homology"/>
<gene>
    <name evidence="9" type="ORF">S01H1_08252</name>
</gene>
<dbReference type="CDD" id="cd06550">
    <property type="entry name" value="TM_ABC_iron-siderophores_like"/>
    <property type="match status" value="1"/>
</dbReference>
<dbReference type="InterPro" id="IPR001626">
    <property type="entry name" value="ABC_TroCD"/>
</dbReference>
<feature type="transmembrane region" description="Helical" evidence="8">
    <location>
        <begin position="196"/>
        <end position="216"/>
    </location>
</feature>
<evidence type="ECO:0000256" key="4">
    <source>
        <dbReference type="ARBA" id="ARBA00022475"/>
    </source>
</evidence>
<evidence type="ECO:0000313" key="9">
    <source>
        <dbReference type="EMBL" id="GAF75078.1"/>
    </source>
</evidence>
<dbReference type="Pfam" id="PF00950">
    <property type="entry name" value="ABC-3"/>
    <property type="match status" value="1"/>
</dbReference>
<keyword evidence="5 8" id="KW-0812">Transmembrane</keyword>
<feature type="transmembrane region" description="Helical" evidence="8">
    <location>
        <begin position="37"/>
        <end position="53"/>
    </location>
</feature>
<feature type="transmembrane region" description="Helical" evidence="8">
    <location>
        <begin position="170"/>
        <end position="190"/>
    </location>
</feature>
<evidence type="ECO:0000256" key="3">
    <source>
        <dbReference type="ARBA" id="ARBA00022448"/>
    </source>
</evidence>
<dbReference type="AlphaFoldDB" id="X0S1Y2"/>
<reference evidence="9" key="1">
    <citation type="journal article" date="2014" name="Front. Microbiol.">
        <title>High frequency of phylogenetically diverse reductive dehalogenase-homologous genes in deep subseafloor sedimentary metagenomes.</title>
        <authorList>
            <person name="Kawai M."/>
            <person name="Futagami T."/>
            <person name="Toyoda A."/>
            <person name="Takaki Y."/>
            <person name="Nishi S."/>
            <person name="Hori S."/>
            <person name="Arai W."/>
            <person name="Tsubouchi T."/>
            <person name="Morono Y."/>
            <person name="Uchiyama I."/>
            <person name="Ito T."/>
            <person name="Fujiyama A."/>
            <person name="Inagaki F."/>
            <person name="Takami H."/>
        </authorList>
    </citation>
    <scope>NUCLEOTIDE SEQUENCE</scope>
    <source>
        <strain evidence="9">Expedition CK06-06</strain>
    </source>
</reference>
<dbReference type="InterPro" id="IPR037294">
    <property type="entry name" value="ABC_BtuC-like"/>
</dbReference>